<dbReference type="Gene3D" id="2.130.10.130">
    <property type="entry name" value="Integrin alpha, N-terminal"/>
    <property type="match status" value="2"/>
</dbReference>
<evidence type="ECO:0000256" key="1">
    <source>
        <dbReference type="ARBA" id="ARBA00022729"/>
    </source>
</evidence>
<dbReference type="EMBL" id="LR593887">
    <property type="protein sequence ID" value="VTS06964.1"/>
    <property type="molecule type" value="Genomic_DNA"/>
</dbReference>
<dbReference type="InParanoid" id="A0A6C2YVA4"/>
<dbReference type="InterPro" id="IPR037176">
    <property type="entry name" value="Osmotin/thaumatin-like_sf"/>
</dbReference>
<dbReference type="InterPro" id="IPR037398">
    <property type="entry name" value="Glyco_hydro_64_fam"/>
</dbReference>
<dbReference type="InterPro" id="IPR028994">
    <property type="entry name" value="Integrin_alpha_N"/>
</dbReference>
<dbReference type="KEGG" id="tim:GMBLW1_43910"/>
<evidence type="ECO:0000313" key="3">
    <source>
        <dbReference type="EMBL" id="VIP04802.1"/>
    </source>
</evidence>
<dbReference type="Pfam" id="PF16483">
    <property type="entry name" value="Glyco_hydro_64"/>
    <property type="match status" value="2"/>
</dbReference>
<dbReference type="PROSITE" id="PS52006">
    <property type="entry name" value="GH64"/>
    <property type="match status" value="1"/>
</dbReference>
<accession>A0A6C2YVA4</accession>
<dbReference type="InterPro" id="IPR032477">
    <property type="entry name" value="Glyco_hydro_64"/>
</dbReference>
<protein>
    <recommendedName>
        <fullName evidence="2">GH64 domain-containing protein</fullName>
    </recommendedName>
</protein>
<dbReference type="SUPFAM" id="SSF69318">
    <property type="entry name" value="Integrin alpha N-terminal domain"/>
    <property type="match status" value="1"/>
</dbReference>
<dbReference type="AlphaFoldDB" id="A0A6C2YVA4"/>
<name>A0A6C2YVA4_9BACT</name>
<dbReference type="Gene3D" id="2.60.110.10">
    <property type="entry name" value="Thaumatin"/>
    <property type="match status" value="2"/>
</dbReference>
<evidence type="ECO:0000313" key="4">
    <source>
        <dbReference type="Proteomes" id="UP000464378"/>
    </source>
</evidence>
<dbReference type="EMBL" id="LR586016">
    <property type="protein sequence ID" value="VIP04802.1"/>
    <property type="molecule type" value="Genomic_DNA"/>
</dbReference>
<dbReference type="Pfam" id="PF01839">
    <property type="entry name" value="FG-GAP"/>
    <property type="match status" value="1"/>
</dbReference>
<sequence length="895" mass="93973">MMSRPNSWFRRSWNRTGSSSHLRWRLSPLEHLEAREVMSDSPISFTFINETNLQNTPIFVAMYAKEPVQGSANWGAIAPSNAAAPLNGQTMVFTPFDASLNNTLLTNYELFPNGASSTTITLPNTPGSRLDSARIVISVGGQSKLTIINKDAGVSAPNLGNPDDPNAGIYYDFVEFTERDSDGTLFINTTQIDQVGFPLEVTSTPVDPNVPNGVGIQVSRQDLFNDFTNYINSMGAVDPAALGFLDCISPTVVGAGNIGNPTTFRILSPKDLVQIARTTENPPQAFTSSLTTYFDDAIKALFRSPPGGSLTLNVGNPYPSLNPNDPQTYVFNGTASTETIGAQTYNVLRFVGDANAGSLKDVAFTVYEPIFNIVRNITGSIDQGSTTLTVADASQLSVGMFVFGPGIIGDNQILAINGNTLTLQGASANPITNGAYTFSNAPSFVANKLESSGQMVFACDGVFADNVARFGAPNDAAPDTNSLYSQILANLENQLVSALNRGVSDLNPSQWQDPTNYYRPGSKSNFYSGFLHQGGVSIGNQAYGFPYDDQAGFSSTMAIDNPTAITIRLGAWTQSTALTSQYAVGAGDGSGLVRLLNADQTEALTVTPFGAFTGGVRTATADFNNDGVPDLVVGTGPGRATEVKVIDGKTQTELFTINPFEASFTGGVYVAAGDITGDGTPELIITPDEGGGPRVRVFDGTTFTQIADFLGIDDPNFRGGVRAAVGDLDGDGHGDLIVMAGFGGGPRVAIYSGISLAANGGPKLVEDFFVFEETLRNGAFVTSADVNGDGYAELVVGGGPGGGPRVSVFDGADLVLRNQQTRTADFFAGNADSRDGVRLTMKDLDGDDLADLVTGSGPGGATVNHFLDSSLDGNAVTPSDTFDAFADFTGGVFVG</sequence>
<dbReference type="PANTHER" id="PTHR38165">
    <property type="match status" value="1"/>
</dbReference>
<reference evidence="3" key="1">
    <citation type="submission" date="2019-04" db="EMBL/GenBank/DDBJ databases">
        <authorList>
            <consortium name="Science for Life Laboratories"/>
        </authorList>
    </citation>
    <scope>NUCLEOTIDE SEQUENCE</scope>
    <source>
        <strain evidence="3">MBLW1</strain>
    </source>
</reference>
<dbReference type="Pfam" id="PF13517">
    <property type="entry name" value="FG-GAP_3"/>
    <property type="match status" value="1"/>
</dbReference>
<dbReference type="Proteomes" id="UP000464378">
    <property type="component" value="Chromosome"/>
</dbReference>
<dbReference type="InterPro" id="IPR013517">
    <property type="entry name" value="FG-GAP"/>
</dbReference>
<dbReference type="RefSeq" id="WP_162659832.1">
    <property type="nucleotide sequence ID" value="NZ_LR593887.1"/>
</dbReference>
<keyword evidence="1" id="KW-0732">Signal</keyword>
<proteinExistence type="predicted"/>
<organism evidence="3">
    <name type="scientific">Tuwongella immobilis</name>
    <dbReference type="NCBI Taxonomy" id="692036"/>
    <lineage>
        <taxon>Bacteria</taxon>
        <taxon>Pseudomonadati</taxon>
        <taxon>Planctomycetota</taxon>
        <taxon>Planctomycetia</taxon>
        <taxon>Gemmatales</taxon>
        <taxon>Gemmataceae</taxon>
        <taxon>Tuwongella</taxon>
    </lineage>
</organism>
<gene>
    <name evidence="3" type="ORF">GMBLW1_43910</name>
</gene>
<keyword evidence="4" id="KW-1185">Reference proteome</keyword>
<feature type="domain" description="GH64" evidence="2">
    <location>
        <begin position="40"/>
        <end position="571"/>
    </location>
</feature>
<dbReference type="PANTHER" id="PTHR38165:SF1">
    <property type="entry name" value="GLUCANASE B"/>
    <property type="match status" value="1"/>
</dbReference>
<evidence type="ECO:0000259" key="2">
    <source>
        <dbReference type="PROSITE" id="PS52006"/>
    </source>
</evidence>